<keyword evidence="2" id="KW-0238">DNA-binding</keyword>
<dbReference type="GO" id="GO:0003677">
    <property type="term" value="F:DNA binding"/>
    <property type="evidence" value="ECO:0007669"/>
    <property type="project" value="UniProtKB-KW"/>
</dbReference>
<dbReference type="AlphaFoldDB" id="A0A2U8VRU2"/>
<organism evidence="5 6">
    <name type="scientific">Methylobacterium radiodurans</name>
    <dbReference type="NCBI Taxonomy" id="2202828"/>
    <lineage>
        <taxon>Bacteria</taxon>
        <taxon>Pseudomonadati</taxon>
        <taxon>Pseudomonadota</taxon>
        <taxon>Alphaproteobacteria</taxon>
        <taxon>Hyphomicrobiales</taxon>
        <taxon>Methylobacteriaceae</taxon>
        <taxon>Methylobacterium</taxon>
    </lineage>
</organism>
<dbReference type="Pfam" id="PF01638">
    <property type="entry name" value="HxlR"/>
    <property type="match status" value="1"/>
</dbReference>
<dbReference type="KEGG" id="meti:DK427_08945"/>
<feature type="domain" description="HTH hxlR-type" evidence="4">
    <location>
        <begin position="12"/>
        <end position="109"/>
    </location>
</feature>
<accession>A0A2U8VRU2</accession>
<dbReference type="PROSITE" id="PS51118">
    <property type="entry name" value="HTH_HXLR"/>
    <property type="match status" value="1"/>
</dbReference>
<proteinExistence type="predicted"/>
<evidence type="ECO:0000259" key="4">
    <source>
        <dbReference type="PROSITE" id="PS51118"/>
    </source>
</evidence>
<sequence length="150" mass="17096">MVKRVSFMGADCPVARALDVIGDWWSLLIIRDIFDGRRRFSELQLGLGIAKGMLATRLRDLVERGVLTTMPASDGSAYREYVLTEKGSGLFLVIVALRQWGEDHLYRPDERHSALVDAETNRPVDRLSLRSADGRRLEWRDTWIRPRGVA</sequence>
<protein>
    <submittedName>
        <fullName evidence="5">Transcriptional regulator</fullName>
    </submittedName>
</protein>
<dbReference type="EMBL" id="CP029551">
    <property type="protein sequence ID" value="AWN35856.1"/>
    <property type="molecule type" value="Genomic_DNA"/>
</dbReference>
<dbReference type="OrthoDB" id="9782219at2"/>
<dbReference type="Gene3D" id="1.10.10.10">
    <property type="entry name" value="Winged helix-like DNA-binding domain superfamily/Winged helix DNA-binding domain"/>
    <property type="match status" value="1"/>
</dbReference>
<dbReference type="InterPro" id="IPR036388">
    <property type="entry name" value="WH-like_DNA-bd_sf"/>
</dbReference>
<keyword evidence="1" id="KW-0805">Transcription regulation</keyword>
<dbReference type="SUPFAM" id="SSF46785">
    <property type="entry name" value="Winged helix' DNA-binding domain"/>
    <property type="match status" value="1"/>
</dbReference>
<dbReference type="RefSeq" id="WP_109950968.1">
    <property type="nucleotide sequence ID" value="NZ_CP029551.1"/>
</dbReference>
<dbReference type="InterPro" id="IPR002577">
    <property type="entry name" value="HTH_HxlR"/>
</dbReference>
<evidence type="ECO:0000313" key="6">
    <source>
        <dbReference type="Proteomes" id="UP000246058"/>
    </source>
</evidence>
<name>A0A2U8VRU2_9HYPH</name>
<keyword evidence="3" id="KW-0804">Transcription</keyword>
<evidence type="ECO:0000256" key="3">
    <source>
        <dbReference type="ARBA" id="ARBA00023163"/>
    </source>
</evidence>
<gene>
    <name evidence="5" type="ORF">DK427_08945</name>
</gene>
<evidence type="ECO:0000313" key="5">
    <source>
        <dbReference type="EMBL" id="AWN35856.1"/>
    </source>
</evidence>
<reference evidence="5 6" key="1">
    <citation type="submission" date="2018-05" db="EMBL/GenBank/DDBJ databases">
        <title>Complete Genome Sequence of Methylobacterium sp. 17Sr1-43.</title>
        <authorList>
            <person name="Srinivasan S."/>
        </authorList>
    </citation>
    <scope>NUCLEOTIDE SEQUENCE [LARGE SCALE GENOMIC DNA]</scope>
    <source>
        <strain evidence="5 6">17Sr1-43</strain>
    </source>
</reference>
<dbReference type="PANTHER" id="PTHR33204">
    <property type="entry name" value="TRANSCRIPTIONAL REGULATOR, MARR FAMILY"/>
    <property type="match status" value="1"/>
</dbReference>
<dbReference type="PANTHER" id="PTHR33204:SF18">
    <property type="entry name" value="TRANSCRIPTIONAL REGULATORY PROTEIN"/>
    <property type="match status" value="1"/>
</dbReference>
<keyword evidence="6" id="KW-1185">Reference proteome</keyword>
<dbReference type="Proteomes" id="UP000246058">
    <property type="component" value="Chromosome"/>
</dbReference>
<dbReference type="InterPro" id="IPR036390">
    <property type="entry name" value="WH_DNA-bd_sf"/>
</dbReference>
<evidence type="ECO:0000256" key="2">
    <source>
        <dbReference type="ARBA" id="ARBA00023125"/>
    </source>
</evidence>
<evidence type="ECO:0000256" key="1">
    <source>
        <dbReference type="ARBA" id="ARBA00023015"/>
    </source>
</evidence>